<proteinExistence type="predicted"/>
<protein>
    <recommendedName>
        <fullName evidence="4">Ig-like domain-containing protein</fullName>
    </recommendedName>
</protein>
<keyword evidence="3" id="KW-0472">Membrane</keyword>
<evidence type="ECO:0000256" key="3">
    <source>
        <dbReference type="SAM" id="Phobius"/>
    </source>
</evidence>
<dbReference type="PROSITE" id="PS50068">
    <property type="entry name" value="LDLRA_2"/>
    <property type="match status" value="1"/>
</dbReference>
<dbReference type="PROSITE" id="PS01209">
    <property type="entry name" value="LDLRA_1"/>
    <property type="match status" value="1"/>
</dbReference>
<keyword evidence="6" id="KW-1185">Reference proteome</keyword>
<dbReference type="InterPro" id="IPR023415">
    <property type="entry name" value="LDLR_class-A_CS"/>
</dbReference>
<keyword evidence="1 2" id="KW-1015">Disulfide bond</keyword>
<dbReference type="Gene3D" id="4.10.400.10">
    <property type="entry name" value="Low-density Lipoprotein Receptor"/>
    <property type="match status" value="1"/>
</dbReference>
<evidence type="ECO:0000313" key="6">
    <source>
        <dbReference type="Proteomes" id="UP000762676"/>
    </source>
</evidence>
<keyword evidence="3" id="KW-0812">Transmembrane</keyword>
<accession>A0AAV4J768</accession>
<dbReference type="CDD" id="cd00112">
    <property type="entry name" value="LDLa"/>
    <property type="match status" value="1"/>
</dbReference>
<dbReference type="InterPro" id="IPR007110">
    <property type="entry name" value="Ig-like_dom"/>
</dbReference>
<keyword evidence="3" id="KW-1133">Transmembrane helix</keyword>
<dbReference type="EMBL" id="BMAT01006633">
    <property type="protein sequence ID" value="GFS16797.1"/>
    <property type="molecule type" value="Genomic_DNA"/>
</dbReference>
<feature type="disulfide bond" evidence="2">
    <location>
        <begin position="31"/>
        <end position="46"/>
    </location>
</feature>
<organism evidence="5 6">
    <name type="scientific">Elysia marginata</name>
    <dbReference type="NCBI Taxonomy" id="1093978"/>
    <lineage>
        <taxon>Eukaryota</taxon>
        <taxon>Metazoa</taxon>
        <taxon>Spiralia</taxon>
        <taxon>Lophotrochozoa</taxon>
        <taxon>Mollusca</taxon>
        <taxon>Gastropoda</taxon>
        <taxon>Heterobranchia</taxon>
        <taxon>Euthyneura</taxon>
        <taxon>Panpulmonata</taxon>
        <taxon>Sacoglossa</taxon>
        <taxon>Placobranchoidea</taxon>
        <taxon>Plakobranchidae</taxon>
        <taxon>Elysia</taxon>
    </lineage>
</organism>
<dbReference type="SUPFAM" id="SSF57424">
    <property type="entry name" value="LDL receptor-like module"/>
    <property type="match status" value="1"/>
</dbReference>
<name>A0AAV4J768_9GAST</name>
<dbReference type="AlphaFoldDB" id="A0AAV4J768"/>
<dbReference type="InterPro" id="IPR002172">
    <property type="entry name" value="LDrepeatLR_classA_rpt"/>
</dbReference>
<evidence type="ECO:0000256" key="1">
    <source>
        <dbReference type="ARBA" id="ARBA00023157"/>
    </source>
</evidence>
<feature type="transmembrane region" description="Helical" evidence="3">
    <location>
        <begin position="366"/>
        <end position="386"/>
    </location>
</feature>
<dbReference type="InterPro" id="IPR036055">
    <property type="entry name" value="LDL_receptor-like_sf"/>
</dbReference>
<evidence type="ECO:0000256" key="2">
    <source>
        <dbReference type="PROSITE-ProRule" id="PRU00124"/>
    </source>
</evidence>
<comment type="caution">
    <text evidence="5">The sequence shown here is derived from an EMBL/GenBank/DDBJ whole genome shotgun (WGS) entry which is preliminary data.</text>
</comment>
<evidence type="ECO:0000313" key="5">
    <source>
        <dbReference type="EMBL" id="GFS16797.1"/>
    </source>
</evidence>
<feature type="domain" description="Ig-like" evidence="4">
    <location>
        <begin position="50"/>
        <end position="136"/>
    </location>
</feature>
<dbReference type="SMART" id="SM00192">
    <property type="entry name" value="LDLa"/>
    <property type="match status" value="1"/>
</dbReference>
<dbReference type="Proteomes" id="UP000762676">
    <property type="component" value="Unassembled WGS sequence"/>
</dbReference>
<comment type="caution">
    <text evidence="2">Lacks conserved residue(s) required for the propagation of feature annotation.</text>
</comment>
<sequence>MECVVSSCIPGEYECNSVQGRTKCLSRSQLCDNTKDCHWGDDEDKCDVLPEVYIYCKGNYPKDGYYKGKKISCTCKLRNQDLDVHKGSAQWLKDGSPENKPLESITLMSNTSEADQGYSCSGQSGYGTRNDGKAFKPKFAYLDKDSVMLSPTLLTVCKDDSNSHLVTCKVPKENVNPAPTFSFYGDGKLIGQPLPAIESDTHYKQTFAMSVKGVMEVSCHVTNTVFGELKQQITKFVTLREPPPQPPVITISGQSFQGTSPVNIALLSQNFTGVLTCTLSGGFPEPRIGHLSCGDNVGFSKDLEGTVRFQNSEVTRAMHGVFCSCVGEHKSGCYDNKETKVQVRVEGLAVPNQSEQNSEDQSGDNAAALIIAILLAILCVILLVWNPQHAGDSSRRIWKEVQKSQEVPRIEGGGEVCCLRSIPRHWVEKALIMMTSVSSNIKR</sequence>
<reference evidence="5 6" key="1">
    <citation type="journal article" date="2021" name="Elife">
        <title>Chloroplast acquisition without the gene transfer in kleptoplastic sea slugs, Plakobranchus ocellatus.</title>
        <authorList>
            <person name="Maeda T."/>
            <person name="Takahashi S."/>
            <person name="Yoshida T."/>
            <person name="Shimamura S."/>
            <person name="Takaki Y."/>
            <person name="Nagai Y."/>
            <person name="Toyoda A."/>
            <person name="Suzuki Y."/>
            <person name="Arimoto A."/>
            <person name="Ishii H."/>
            <person name="Satoh N."/>
            <person name="Nishiyama T."/>
            <person name="Hasebe M."/>
            <person name="Maruyama T."/>
            <person name="Minagawa J."/>
            <person name="Obokata J."/>
            <person name="Shigenobu S."/>
        </authorList>
    </citation>
    <scope>NUCLEOTIDE SEQUENCE [LARGE SCALE GENOMIC DNA]</scope>
</reference>
<dbReference type="PROSITE" id="PS50835">
    <property type="entry name" value="IG_LIKE"/>
    <property type="match status" value="1"/>
</dbReference>
<gene>
    <name evidence="5" type="ORF">ElyMa_003222600</name>
</gene>
<evidence type="ECO:0000259" key="4">
    <source>
        <dbReference type="PROSITE" id="PS50835"/>
    </source>
</evidence>